<evidence type="ECO:0000313" key="1">
    <source>
        <dbReference type="EMBL" id="RMZ68809.1"/>
    </source>
</evidence>
<keyword evidence="2" id="KW-1185">Reference proteome</keyword>
<dbReference type="AlphaFoldDB" id="A0A3M7M332"/>
<sequence length="125" mass="14135">MCNDVLPALTTSNFPYVTRPLLTTTTASHTRIRIRISTALLSLLSLSHHILNHPNHLRPFRRPPRARSILKVMIKQHKRPYSRIKPSLNSAGIDLIDGTLLNTRKILGIWKSRATSPALIQCRAD</sequence>
<reference evidence="1 2" key="1">
    <citation type="journal article" date="2014" name="PLoS ONE">
        <title>De novo Genome Assembly of the Fungal Plant Pathogen Pyrenophora semeniperda.</title>
        <authorList>
            <person name="Soliai M.M."/>
            <person name="Meyer S.E."/>
            <person name="Udall J.A."/>
            <person name="Elzinga D.E."/>
            <person name="Hermansen R.A."/>
            <person name="Bodily P.M."/>
            <person name="Hart A.A."/>
            <person name="Coleman C.E."/>
        </authorList>
    </citation>
    <scope>NUCLEOTIDE SEQUENCE [LARGE SCALE GENOMIC DNA]</scope>
    <source>
        <strain evidence="1 2">CCB06</strain>
        <tissue evidence="1">Mycelium</tissue>
    </source>
</reference>
<evidence type="ECO:0000313" key="2">
    <source>
        <dbReference type="Proteomes" id="UP000265663"/>
    </source>
</evidence>
<organism evidence="1 2">
    <name type="scientific">Pyrenophora seminiperda CCB06</name>
    <dbReference type="NCBI Taxonomy" id="1302712"/>
    <lineage>
        <taxon>Eukaryota</taxon>
        <taxon>Fungi</taxon>
        <taxon>Dikarya</taxon>
        <taxon>Ascomycota</taxon>
        <taxon>Pezizomycotina</taxon>
        <taxon>Dothideomycetes</taxon>
        <taxon>Pleosporomycetidae</taxon>
        <taxon>Pleosporales</taxon>
        <taxon>Pleosporineae</taxon>
        <taxon>Pleosporaceae</taxon>
        <taxon>Pyrenophora</taxon>
    </lineage>
</organism>
<accession>A0A3M7M332</accession>
<protein>
    <submittedName>
        <fullName evidence="1">Uncharacterized protein</fullName>
    </submittedName>
</protein>
<dbReference type="EMBL" id="KE747817">
    <property type="protein sequence ID" value="RMZ68809.1"/>
    <property type="molecule type" value="Genomic_DNA"/>
</dbReference>
<proteinExistence type="predicted"/>
<gene>
    <name evidence="1" type="ORF">GMOD_00002670</name>
</gene>
<dbReference type="Proteomes" id="UP000265663">
    <property type="component" value="Unassembled WGS sequence"/>
</dbReference>
<name>A0A3M7M332_9PLEO</name>